<comment type="caution">
    <text evidence="3">The sequence shown here is derived from an EMBL/GenBank/DDBJ whole genome shotgun (WGS) entry which is preliminary data.</text>
</comment>
<evidence type="ECO:0000313" key="3">
    <source>
        <dbReference type="EMBL" id="KAK2585670.1"/>
    </source>
</evidence>
<feature type="compositionally biased region" description="Polar residues" evidence="1">
    <location>
        <begin position="29"/>
        <end position="43"/>
    </location>
</feature>
<feature type="compositionally biased region" description="Basic and acidic residues" evidence="1">
    <location>
        <begin position="409"/>
        <end position="424"/>
    </location>
</feature>
<feature type="compositionally biased region" description="Basic and acidic residues" evidence="1">
    <location>
        <begin position="442"/>
        <end position="468"/>
    </location>
</feature>
<keyword evidence="2" id="KW-0732">Signal</keyword>
<evidence type="ECO:0000256" key="1">
    <source>
        <dbReference type="SAM" id="MobiDB-lite"/>
    </source>
</evidence>
<dbReference type="Proteomes" id="UP001258017">
    <property type="component" value="Unassembled WGS sequence"/>
</dbReference>
<feature type="region of interest" description="Disordered" evidence="1">
    <location>
        <begin position="397"/>
        <end position="554"/>
    </location>
</feature>
<feature type="region of interest" description="Disordered" evidence="1">
    <location>
        <begin position="587"/>
        <end position="616"/>
    </location>
</feature>
<reference evidence="3" key="2">
    <citation type="journal article" date="2023" name="Commun. Biol.">
        <title>Intrasexual cuticular hydrocarbon dimorphism in a wasp sheds light on hydrocarbon biosynthesis genes in Hymenoptera.</title>
        <authorList>
            <person name="Moris V.C."/>
            <person name="Podsiadlowski L."/>
            <person name="Martin S."/>
            <person name="Oeyen J.P."/>
            <person name="Donath A."/>
            <person name="Petersen M."/>
            <person name="Wilbrandt J."/>
            <person name="Misof B."/>
            <person name="Liedtke D."/>
            <person name="Thamm M."/>
            <person name="Scheiner R."/>
            <person name="Schmitt T."/>
            <person name="Niehuis O."/>
        </authorList>
    </citation>
    <scope>NUCLEOTIDE SEQUENCE</scope>
    <source>
        <strain evidence="3">GBR_01_08_01A</strain>
    </source>
</reference>
<evidence type="ECO:0000256" key="2">
    <source>
        <dbReference type="SAM" id="SignalP"/>
    </source>
</evidence>
<feature type="signal peptide" evidence="2">
    <location>
        <begin position="1"/>
        <end position="16"/>
    </location>
</feature>
<accession>A0AAD9RU55</accession>
<organism evidence="3 4">
    <name type="scientific">Odynerus spinipes</name>
    <dbReference type="NCBI Taxonomy" id="1348599"/>
    <lineage>
        <taxon>Eukaryota</taxon>
        <taxon>Metazoa</taxon>
        <taxon>Ecdysozoa</taxon>
        <taxon>Arthropoda</taxon>
        <taxon>Hexapoda</taxon>
        <taxon>Insecta</taxon>
        <taxon>Pterygota</taxon>
        <taxon>Neoptera</taxon>
        <taxon>Endopterygota</taxon>
        <taxon>Hymenoptera</taxon>
        <taxon>Apocrita</taxon>
        <taxon>Aculeata</taxon>
        <taxon>Vespoidea</taxon>
        <taxon>Vespidae</taxon>
        <taxon>Eumeninae</taxon>
        <taxon>Odynerus</taxon>
    </lineage>
</organism>
<evidence type="ECO:0000313" key="4">
    <source>
        <dbReference type="Proteomes" id="UP001258017"/>
    </source>
</evidence>
<dbReference type="AlphaFoldDB" id="A0AAD9RU55"/>
<dbReference type="EMBL" id="JAIFRP010000021">
    <property type="protein sequence ID" value="KAK2585670.1"/>
    <property type="molecule type" value="Genomic_DNA"/>
</dbReference>
<keyword evidence="4" id="KW-1185">Reference proteome</keyword>
<feature type="compositionally biased region" description="Basic and acidic residues" evidence="1">
    <location>
        <begin position="587"/>
        <end position="612"/>
    </location>
</feature>
<sequence length="645" mass="73334">MLVLHVVALILTLTSALHVPNLSEESTESTHGWQDHANSQGETKSAKYAAPSRVTNRKQFSSEESVKSVTPATHDYISGPRSQSLSKEHYPKAPINQNSAYGGSFSPSYQVKPYANTNHFSMPYFENFGNSKPTTQLKIIAPSQVEKLQQGNTEEGGFNQKPNLGGFTSLNHEFPFYSSNHNQKEGLSSNVQVPIYRTQYPGPKNSEYVFNYSPSHQSESSFEPALRSTEKLSQYFPQNDASVTLAATNKKVALPVTHHPNTQDISGYLRAFENQPVLLNHNLNYQPNLNFDLANHRQIAQPNNISPFQSPVSSFQGQVIPIQTASSTPQFPQYKGAAVAAYPAVSFDLRKTPRTYQPLRTQPQLHFQSVNSAPQLINPYQNTIIRSKPAEEIREDVEIIKKKPPPPPPKKDDDDFDDGYKSVEAEYGPNSNDEDDYQPGKYFKESSTEGDFKPSKSFPFKEYDEKFGKHSNKQNNRDEEEEKPYHSKYQSYSSSENDDDEDAHSSKYSTDYESSEPHRTSYNDEEEEETQKYERKGEREEDSDNKDESKRSKYFGRSFEKEFDEFYKKPLSKNKYARAKEAPEVEFGHSDYRSPKSYQKNEGRFGPYKEESEATSSTGYYVPRLANTKVQSISNEKVLRDLTGI</sequence>
<name>A0AAD9RU55_9HYME</name>
<proteinExistence type="predicted"/>
<feature type="chain" id="PRO_5042231238" evidence="2">
    <location>
        <begin position="17"/>
        <end position="645"/>
    </location>
</feature>
<protein>
    <submittedName>
        <fullName evidence="3">Uncharacterized protein</fullName>
    </submittedName>
</protein>
<feature type="region of interest" description="Disordered" evidence="1">
    <location>
        <begin position="27"/>
        <end position="95"/>
    </location>
</feature>
<reference evidence="3" key="1">
    <citation type="submission" date="2021-08" db="EMBL/GenBank/DDBJ databases">
        <authorList>
            <person name="Misof B."/>
            <person name="Oliver O."/>
            <person name="Podsiadlowski L."/>
            <person name="Donath A."/>
            <person name="Peters R."/>
            <person name="Mayer C."/>
            <person name="Rust J."/>
            <person name="Gunkel S."/>
            <person name="Lesny P."/>
            <person name="Martin S."/>
            <person name="Oeyen J.P."/>
            <person name="Petersen M."/>
            <person name="Panagiotis P."/>
            <person name="Wilbrandt J."/>
            <person name="Tanja T."/>
        </authorList>
    </citation>
    <scope>NUCLEOTIDE SEQUENCE</scope>
    <source>
        <strain evidence="3">GBR_01_08_01A</strain>
        <tissue evidence="3">Thorax + abdomen</tissue>
    </source>
</reference>
<feature type="compositionally biased region" description="Basic and acidic residues" evidence="1">
    <location>
        <begin position="530"/>
        <end position="539"/>
    </location>
</feature>
<gene>
    <name evidence="3" type="ORF">KPH14_010286</name>
</gene>